<reference evidence="3" key="1">
    <citation type="submission" date="2022-11" db="UniProtKB">
        <authorList>
            <consortium name="WormBaseParasite"/>
        </authorList>
    </citation>
    <scope>IDENTIFICATION</scope>
</reference>
<organism evidence="2 3">
    <name type="scientific">Meloidogyne incognita</name>
    <name type="common">Southern root-knot nematode worm</name>
    <name type="synonym">Oxyuris incognita</name>
    <dbReference type="NCBI Taxonomy" id="6306"/>
    <lineage>
        <taxon>Eukaryota</taxon>
        <taxon>Metazoa</taxon>
        <taxon>Ecdysozoa</taxon>
        <taxon>Nematoda</taxon>
        <taxon>Chromadorea</taxon>
        <taxon>Rhabditida</taxon>
        <taxon>Tylenchina</taxon>
        <taxon>Tylenchomorpha</taxon>
        <taxon>Tylenchoidea</taxon>
        <taxon>Meloidogynidae</taxon>
        <taxon>Meloidogyninae</taxon>
        <taxon>Meloidogyne</taxon>
        <taxon>Meloidogyne incognita group</taxon>
    </lineage>
</organism>
<evidence type="ECO:0000313" key="2">
    <source>
        <dbReference type="Proteomes" id="UP000887563"/>
    </source>
</evidence>
<dbReference type="PANTHER" id="PTHR47331">
    <property type="entry name" value="PHD-TYPE DOMAIN-CONTAINING PROTEIN"/>
    <property type="match status" value="1"/>
</dbReference>
<sequence>MYERMIGTVKYHLKREIRNKLLTLEELWTLLIEVERIVNERPLSYMSESEAIKPLRPIDLAFPTMNNSDLDISPKPIDIEDPDFYIDKSSRQDLVNSYAKSQNIIHNFWERWRETYLMELRDKQCSSQNNASTKFPQPGDVVIISDINTPRSRWKLARVEELVSTRTAKVRVGNKIMERATKHLFPLEI</sequence>
<dbReference type="Proteomes" id="UP000887563">
    <property type="component" value="Unplaced"/>
</dbReference>
<dbReference type="InterPro" id="IPR040676">
    <property type="entry name" value="DUF5641"/>
</dbReference>
<accession>A0A914L4E2</accession>
<evidence type="ECO:0000259" key="1">
    <source>
        <dbReference type="Pfam" id="PF18701"/>
    </source>
</evidence>
<evidence type="ECO:0000313" key="3">
    <source>
        <dbReference type="WBParaSite" id="Minc3s00268g09011"/>
    </source>
</evidence>
<dbReference type="Pfam" id="PF18701">
    <property type="entry name" value="DUF5641"/>
    <property type="match status" value="1"/>
</dbReference>
<dbReference type="WBParaSite" id="Minc3s00268g09011">
    <property type="protein sequence ID" value="Minc3s00268g09011"/>
    <property type="gene ID" value="Minc3s00268g09011"/>
</dbReference>
<protein>
    <submittedName>
        <fullName evidence="3">DUF5641 domain-containing protein</fullName>
    </submittedName>
</protein>
<feature type="domain" description="DUF5641" evidence="1">
    <location>
        <begin position="98"/>
        <end position="186"/>
    </location>
</feature>
<name>A0A914L4E2_MELIC</name>
<proteinExistence type="predicted"/>
<dbReference type="PANTHER" id="PTHR47331:SF2">
    <property type="match status" value="1"/>
</dbReference>
<dbReference type="AlphaFoldDB" id="A0A914L4E2"/>
<keyword evidence="2" id="KW-1185">Reference proteome</keyword>